<dbReference type="SUPFAM" id="SSF53659">
    <property type="entry name" value="Isocitrate/Isopropylmalate dehydrogenase-like"/>
    <property type="match status" value="1"/>
</dbReference>
<dbReference type="Pfam" id="PF04166">
    <property type="entry name" value="PdxA"/>
    <property type="match status" value="1"/>
</dbReference>
<dbReference type="EC" id="1.1.1.262" evidence="10"/>
<keyword evidence="2 10" id="KW-0479">Metal-binding</keyword>
<evidence type="ECO:0000256" key="9">
    <source>
        <dbReference type="ARBA" id="ARBA00023285"/>
    </source>
</evidence>
<dbReference type="GO" id="GO:0042823">
    <property type="term" value="P:pyridoxal phosphate biosynthetic process"/>
    <property type="evidence" value="ECO:0007669"/>
    <property type="project" value="UniProtKB-UniRule"/>
</dbReference>
<organism evidence="12 13">
    <name type="scientific">Rhodocyclus tenuis</name>
    <name type="common">Rhodospirillum tenue</name>
    <dbReference type="NCBI Taxonomy" id="1066"/>
    <lineage>
        <taxon>Bacteria</taxon>
        <taxon>Pseudomonadati</taxon>
        <taxon>Pseudomonadota</taxon>
        <taxon>Betaproteobacteria</taxon>
        <taxon>Rhodocyclales</taxon>
        <taxon>Rhodocyclaceae</taxon>
        <taxon>Rhodocyclus</taxon>
    </lineage>
</organism>
<feature type="binding site" evidence="10">
    <location>
        <position position="330"/>
    </location>
    <ligand>
        <name>substrate</name>
    </ligand>
</feature>
<evidence type="ECO:0000256" key="2">
    <source>
        <dbReference type="ARBA" id="ARBA00022723"/>
    </source>
</evidence>
<feature type="compositionally biased region" description="Low complexity" evidence="11">
    <location>
        <begin position="1"/>
        <end position="16"/>
    </location>
</feature>
<name>A0A6L5JW73_RHOTE</name>
<comment type="catalytic activity">
    <reaction evidence="10">
        <text>4-(phosphooxy)-L-threonine + NAD(+) = 3-amino-2-oxopropyl phosphate + CO2 + NADH</text>
        <dbReference type="Rhea" id="RHEA:32275"/>
        <dbReference type="ChEBI" id="CHEBI:16526"/>
        <dbReference type="ChEBI" id="CHEBI:57279"/>
        <dbReference type="ChEBI" id="CHEBI:57540"/>
        <dbReference type="ChEBI" id="CHEBI:57945"/>
        <dbReference type="ChEBI" id="CHEBI:58452"/>
        <dbReference type="EC" id="1.1.1.262"/>
    </reaction>
</comment>
<sequence length="380" mass="38961">MSESSVPRASTSTSSVITEASGASVRTTGQLPLIAVTSGEPAGVGPELCLRLAERDWAGDYGVRLVVLADRDLLAERAASTGFAGVLRDAAVASGLPPLPGVLDVLHVPLAVPARAGQLDPANARYVLALLDHALAGCRAQSRAPGAPPEFTAMVTAPVHKAVINAAGIPFTGHTEYLAAACGVPRVVMMLAGGGLRVALATTHLPLKDVPAAITAASLRETLHILHADMRRKFGIAQPRILVAGLNPHAGEDGCLGREEIEVITPTLDALRAEGMTLIGPLPADTLFTPPQLARGDCVLAMYHDQGLTALKYASFGAGINVTLGLPVIRTSVDHGTALDLAGRGTADPGSLFVAVEQAIEMSRRAAALSPAVANVGESA</sequence>
<accession>A0A6L5JW73</accession>
<dbReference type="GO" id="GO:0008615">
    <property type="term" value="P:pyridoxine biosynthetic process"/>
    <property type="evidence" value="ECO:0007669"/>
    <property type="project" value="UniProtKB-UniRule"/>
</dbReference>
<comment type="function">
    <text evidence="10">Catalyzes the NAD(P)-dependent oxidation of 4-(phosphooxy)-L-threonine (HTP) into 2-amino-3-oxo-4-(phosphooxy)butyric acid which spontaneously decarboxylates to form 3-amino-2-oxopropyl phosphate (AHAP).</text>
</comment>
<dbReference type="GO" id="GO:0000287">
    <property type="term" value="F:magnesium ion binding"/>
    <property type="evidence" value="ECO:0007669"/>
    <property type="project" value="UniProtKB-UniRule"/>
</dbReference>
<gene>
    <name evidence="10 12" type="primary">pdxA</name>
    <name evidence="12" type="ORF">GHK24_06845</name>
</gene>
<comment type="cofactor">
    <cofactor evidence="10">
        <name>Zn(2+)</name>
        <dbReference type="ChEBI" id="CHEBI:29105"/>
    </cofactor>
    <cofactor evidence="10">
        <name>Mg(2+)</name>
        <dbReference type="ChEBI" id="CHEBI:18420"/>
    </cofactor>
    <cofactor evidence="10">
        <name>Co(2+)</name>
        <dbReference type="ChEBI" id="CHEBI:48828"/>
    </cofactor>
    <text evidence="10">Binds 1 divalent metal cation per subunit. Can use ions such as Zn(2+), Mg(2+) or Co(2+).</text>
</comment>
<evidence type="ECO:0000313" key="12">
    <source>
        <dbReference type="EMBL" id="MQY51489.1"/>
    </source>
</evidence>
<keyword evidence="9 10" id="KW-0170">Cobalt</keyword>
<dbReference type="HAMAP" id="MF_00536">
    <property type="entry name" value="PdxA"/>
    <property type="match status" value="1"/>
</dbReference>
<comment type="subunit">
    <text evidence="10">Homodimer.</text>
</comment>
<dbReference type="AlphaFoldDB" id="A0A6L5JW73"/>
<evidence type="ECO:0000313" key="13">
    <source>
        <dbReference type="Proteomes" id="UP000480275"/>
    </source>
</evidence>
<feature type="binding site" evidence="10">
    <location>
        <position position="312"/>
    </location>
    <ligand>
        <name>substrate</name>
    </ligand>
</feature>
<keyword evidence="7 10" id="KW-0520">NAD</keyword>
<evidence type="ECO:0000256" key="6">
    <source>
        <dbReference type="ARBA" id="ARBA00023002"/>
    </source>
</evidence>
<dbReference type="NCBIfam" id="TIGR00557">
    <property type="entry name" value="pdxA"/>
    <property type="match status" value="1"/>
</dbReference>
<feature type="binding site" evidence="10">
    <location>
        <position position="174"/>
    </location>
    <ligand>
        <name>substrate</name>
    </ligand>
</feature>
<keyword evidence="3 10" id="KW-0862">Zinc</keyword>
<evidence type="ECO:0000256" key="5">
    <source>
        <dbReference type="ARBA" id="ARBA00022857"/>
    </source>
</evidence>
<keyword evidence="1 10" id="KW-0963">Cytoplasm</keyword>
<dbReference type="GO" id="GO:0050570">
    <property type="term" value="F:4-hydroxythreonine-4-phosphate dehydrogenase activity"/>
    <property type="evidence" value="ECO:0007669"/>
    <property type="project" value="UniProtKB-UniRule"/>
</dbReference>
<feature type="binding site" evidence="10">
    <location>
        <position position="321"/>
    </location>
    <ligand>
        <name>substrate</name>
    </ligand>
</feature>
<evidence type="ECO:0000256" key="8">
    <source>
        <dbReference type="ARBA" id="ARBA00023096"/>
    </source>
</evidence>
<feature type="binding site" evidence="10">
    <location>
        <position position="249"/>
    </location>
    <ligand>
        <name>a divalent metal cation</name>
        <dbReference type="ChEBI" id="CHEBI:60240"/>
        <note>ligand shared between dimeric partners</note>
    </ligand>
</feature>
<evidence type="ECO:0000256" key="3">
    <source>
        <dbReference type="ARBA" id="ARBA00022833"/>
    </source>
</evidence>
<comment type="caution">
    <text evidence="12">The sequence shown here is derived from an EMBL/GenBank/DDBJ whole genome shotgun (WGS) entry which is preliminary data.</text>
</comment>
<comment type="pathway">
    <text evidence="10">Cofactor biosynthesis; pyridoxine 5'-phosphate biosynthesis; pyridoxine 5'-phosphate from D-erythrose 4-phosphate: step 4/5.</text>
</comment>
<feature type="binding site" evidence="10">
    <location>
        <position position="304"/>
    </location>
    <ligand>
        <name>a divalent metal cation</name>
        <dbReference type="ChEBI" id="CHEBI:60240"/>
        <note>ligand shared between dimeric partners</note>
    </ligand>
</feature>
<dbReference type="GO" id="GO:0051287">
    <property type="term" value="F:NAD binding"/>
    <property type="evidence" value="ECO:0007669"/>
    <property type="project" value="InterPro"/>
</dbReference>
<dbReference type="EMBL" id="WIXJ01000003">
    <property type="protein sequence ID" value="MQY51489.1"/>
    <property type="molecule type" value="Genomic_DNA"/>
</dbReference>
<dbReference type="UniPathway" id="UPA00244">
    <property type="reaction ID" value="UER00312"/>
</dbReference>
<evidence type="ECO:0000256" key="7">
    <source>
        <dbReference type="ARBA" id="ARBA00023027"/>
    </source>
</evidence>
<dbReference type="Gene3D" id="3.40.718.10">
    <property type="entry name" value="Isopropylmalate Dehydrogenase"/>
    <property type="match status" value="1"/>
</dbReference>
<dbReference type="GO" id="GO:0008270">
    <property type="term" value="F:zinc ion binding"/>
    <property type="evidence" value="ECO:0007669"/>
    <property type="project" value="UniProtKB-UniRule"/>
</dbReference>
<keyword evidence="4 10" id="KW-0460">Magnesium</keyword>
<feature type="binding site" evidence="10">
    <location>
        <position position="204"/>
    </location>
    <ligand>
        <name>a divalent metal cation</name>
        <dbReference type="ChEBI" id="CHEBI:60240"/>
        <note>ligand shared between dimeric partners</note>
    </ligand>
</feature>
<evidence type="ECO:0000256" key="1">
    <source>
        <dbReference type="ARBA" id="ARBA00022490"/>
    </source>
</evidence>
<proteinExistence type="inferred from homology"/>
<dbReference type="GO" id="GO:0050897">
    <property type="term" value="F:cobalt ion binding"/>
    <property type="evidence" value="ECO:0007669"/>
    <property type="project" value="UniProtKB-UniRule"/>
</dbReference>
<evidence type="ECO:0000256" key="4">
    <source>
        <dbReference type="ARBA" id="ARBA00022842"/>
    </source>
</evidence>
<evidence type="ECO:0000256" key="11">
    <source>
        <dbReference type="SAM" id="MobiDB-lite"/>
    </source>
</evidence>
<keyword evidence="5 10" id="KW-0521">NADP</keyword>
<dbReference type="GO" id="GO:0005737">
    <property type="term" value="C:cytoplasm"/>
    <property type="evidence" value="ECO:0007669"/>
    <property type="project" value="UniProtKB-SubCell"/>
</dbReference>
<feature type="region of interest" description="Disordered" evidence="11">
    <location>
        <begin position="1"/>
        <end position="21"/>
    </location>
</feature>
<dbReference type="Proteomes" id="UP000480275">
    <property type="component" value="Unassembled WGS sequence"/>
</dbReference>
<dbReference type="PANTHER" id="PTHR30004:SF5">
    <property type="entry name" value="4-HYDROXYTHREONINE-4-PHOSPHATE DEHYDROGENASE"/>
    <property type="match status" value="1"/>
</dbReference>
<protein>
    <recommendedName>
        <fullName evidence="10">4-hydroxythreonine-4-phosphate dehydrogenase</fullName>
        <ecNumber evidence="10">1.1.1.262</ecNumber>
    </recommendedName>
    <alternativeName>
        <fullName evidence="10">4-(phosphohydroxy)-L-threonine dehydrogenase</fullName>
    </alternativeName>
</protein>
<reference evidence="12 13" key="1">
    <citation type="submission" date="2019-10" db="EMBL/GenBank/DDBJ databases">
        <title>Whole-genome sequence of the purple nonsulfur photosynthetic bacterium Rhodocyclus tenuis.</title>
        <authorList>
            <person name="Kyndt J.A."/>
            <person name="Meyer T.E."/>
        </authorList>
    </citation>
    <scope>NUCLEOTIDE SEQUENCE [LARGE SCALE GENOMIC DNA]</scope>
    <source>
        <strain evidence="12 13">DSM 110</strain>
    </source>
</reference>
<dbReference type="InterPro" id="IPR005255">
    <property type="entry name" value="PdxA_fam"/>
</dbReference>
<comment type="similarity">
    <text evidence="10">Belongs to the PdxA family.</text>
</comment>
<dbReference type="InterPro" id="IPR037510">
    <property type="entry name" value="PdxA"/>
</dbReference>
<feature type="binding site" evidence="10">
    <location>
        <position position="175"/>
    </location>
    <ligand>
        <name>substrate</name>
    </ligand>
</feature>
<dbReference type="PANTHER" id="PTHR30004">
    <property type="entry name" value="4-HYDROXYTHREONINE-4-PHOSPHATE DEHYDROGENASE"/>
    <property type="match status" value="1"/>
</dbReference>
<keyword evidence="8 10" id="KW-0664">Pyridoxine biosynthesis</keyword>
<comment type="subcellular location">
    <subcellularLocation>
        <location evidence="10">Cytoplasm</location>
    </subcellularLocation>
</comment>
<evidence type="ECO:0000256" key="10">
    <source>
        <dbReference type="HAMAP-Rule" id="MF_00536"/>
    </source>
</evidence>
<dbReference type="OrthoDB" id="9801783at2"/>
<keyword evidence="6 10" id="KW-0560">Oxidoreductase</keyword>
<comment type="miscellaneous">
    <text evidence="10">The active site is located at the dimer interface.</text>
</comment>